<proteinExistence type="predicted"/>
<accession>A0A183FWQ5</accession>
<evidence type="ECO:0000256" key="4">
    <source>
        <dbReference type="ARBA" id="ARBA00022989"/>
    </source>
</evidence>
<evidence type="ECO:0000256" key="5">
    <source>
        <dbReference type="ARBA" id="ARBA00023136"/>
    </source>
</evidence>
<dbReference type="Pfam" id="PF22901">
    <property type="entry name" value="dsrm_Ferlin"/>
    <property type="match status" value="1"/>
</dbReference>
<dbReference type="SMART" id="SM01201">
    <property type="entry name" value="FerB"/>
    <property type="match status" value="1"/>
</dbReference>
<organism evidence="9 10">
    <name type="scientific">Heligmosomoides polygyrus</name>
    <name type="common">Parasitic roundworm</name>
    <dbReference type="NCBI Taxonomy" id="6339"/>
    <lineage>
        <taxon>Eukaryota</taxon>
        <taxon>Metazoa</taxon>
        <taxon>Ecdysozoa</taxon>
        <taxon>Nematoda</taxon>
        <taxon>Chromadorea</taxon>
        <taxon>Rhabditida</taxon>
        <taxon>Rhabditina</taxon>
        <taxon>Rhabditomorpha</taxon>
        <taxon>Strongyloidea</taxon>
        <taxon>Heligmosomidae</taxon>
        <taxon>Heligmosomoides</taxon>
    </lineage>
</organism>
<protein>
    <submittedName>
        <fullName evidence="10">C2 domain-containing protein</fullName>
    </submittedName>
</protein>
<dbReference type="CDD" id="cd04037">
    <property type="entry name" value="C2E_Ferlin"/>
    <property type="match status" value="1"/>
</dbReference>
<name>A0A183FWQ5_HELPZ</name>
<keyword evidence="4" id="KW-1133">Transmembrane helix</keyword>
<dbReference type="WBParaSite" id="HPBE_0001289401-mRNA-1">
    <property type="protein sequence ID" value="HPBE_0001289401-mRNA-1"/>
    <property type="gene ID" value="HPBE_0001289401"/>
</dbReference>
<dbReference type="PANTHER" id="PTHR12546:SF33">
    <property type="entry name" value="SPERM VESICLE FUSION PROTEIN FER-1"/>
    <property type="match status" value="1"/>
</dbReference>
<dbReference type="InterPro" id="IPR037725">
    <property type="entry name" value="C2F_Ferlin"/>
</dbReference>
<keyword evidence="5" id="KW-0472">Membrane</keyword>
<dbReference type="SMART" id="SM00694">
    <property type="entry name" value="DysFC"/>
    <property type="match status" value="2"/>
</dbReference>
<feature type="compositionally biased region" description="Basic and acidic residues" evidence="6">
    <location>
        <begin position="1469"/>
        <end position="1486"/>
    </location>
</feature>
<dbReference type="GO" id="GO:0016020">
    <property type="term" value="C:membrane"/>
    <property type="evidence" value="ECO:0007669"/>
    <property type="project" value="UniProtKB-SubCell"/>
</dbReference>
<dbReference type="InterPro" id="IPR035892">
    <property type="entry name" value="C2_domain_sf"/>
</dbReference>
<dbReference type="PROSITE" id="PS50004">
    <property type="entry name" value="C2"/>
    <property type="match status" value="4"/>
</dbReference>
<dbReference type="InterPro" id="IPR037724">
    <property type="entry name" value="C2E_Ferlin"/>
</dbReference>
<sequence length="1814" mass="209478">MRVRVFLESLQKCTRVCAQDKIWKQNLVFQLKDMTLQNLASQTLSVKATRVKRFSEKVKGEFCCPMAAVVHSSGRMVISKWVALTAPFDEEDDDAAQENLGFLKVSISVFSSMESPPRMNDDIDSEEVWSGAQLEEISLRVRLFRLHQLADEIHQMIGSNRGKPLKFSIGVCVGSELAETSAEEKSMYNIGEIITDIVSFNQDLIIPMLWPTVISKIIFRLFMVKGRKRRCLGQASIAMNSIYEPGKRGFMPTFGPTFLNFFGYEKIKGLKWRKETEKDMIREGEGSKYLARLLVSVDCVEYAGESVQRTFIEHSTLVYSKMFEKMHRYGVYCTFFACNLINPLFASDRLTFLVSMGEYGSTGPLLSRNRNSVLGALPDHDDRKYFSMPWGNHKPIADVPGLWENVDARIERSNAIMKVCQNPTNVKKAALRVAIMLDKLLKEARRVGEGKSDEVSSLAMEALEHMQNMMGRLIRHHEYILKEIDGFKFDETQSFDDMGEMVVRFLQRMRENVLRLARDDQISLPYIIIKMLAADKVVGYLKVPAEEIYFSENEALSGQWCGRMRAMSMMWPTAADRRHRLEDFPAVVHVKMWFGRRGYDWAWKESLQPAEIKSYFEVFAYQRRNKLSSAWKDAIRYSDERNIDDLSEFTTKNPYGWKYMGNWVVRNTQDMWVCSSDGRPTLEDKVFEVHEWRDGKWRPLKFTDYFGGEIEKSRLRDPGKGWTYEGKWVPDKHSNYGDKSGWVYSITDVFWGEPGTVENERRADHKFRRRCIKRTRKAIDFRNQNLEAYQESLGDTKWEYATNEKKAYHYQEVTTDCVRRRRFVMEMERMTDLPREREHEMYFIPRMYSVHEVTTTWQLRAYFLWAKDLLPVVKNSARAFVRVTFLTKAKQTLVVEDSQNPVWNETLIFDKMLIPGGKRQISLNPPTVMVEVRGELSNGGEAFLGRFQVNPRVICAPTDQRASPSWNTLTFELGRSSSRFEVPGELRPKMNNFAIQILCWGVRNLRKYQATIRSCSHKSGSLQFLSVRRPFLELIIGDMETRTDPIANVSKDPNFETPLITFPLVSLPSDLHYSPPLVINLYDTRAFKREPLVGVCQITNFGRYTRVSTRKVSFSSDLLSDHPVTAKLQKETTEKPDWTAFDKLIEKEEELLATTPLIPSLRREGMPELDWWSKYYASQGLMEKAPGFVESGIEYLTIFKEPLEDVGSYNGFTDFLETFTFVKSSRGNYDDPEEKEKSGELKGKVFITRIPEKESDTVLLDPPGVEFLGTVKCLLRVYIVEARGLVSMRKNGMCDPYLIVKIGKHKVNLKKKYRADTVDPVFGECIELEVNIPVEKDLEVTVMDQRKIVSDDTIGFTKIDLENRLLTKYRATVGLSRQHTIQGEMQWRDQLTPLATLKGYCRKMLVDPPTVLEKDGDVGIKILGIEFWHSQVRQEMEEWDKAMASRAAGGKDSTERAVDAEVVNSEAKSGQDEKSQKWQRGDEVRAKKASIAQHGTIKRGVELNPEEQLEVRKLNREKITGRPLQQVALFILLKMNLVPEHVETRTLLTEIGGNAPCGELRMFVDIFPMDYGLVPPPIVIRPRDPENYQLRIALFNVCGAIPVKRSFGIPTSDLYVKVYINGSQKAQKSDVHFRSTDGCGEFNWRFVINVAYNPWERKIINYSKKRLFKKASESMMDPLVIIQLWDKNKFRKDEMLGQMVMDITHFKEGIDDPEDVGIIRKRKPASERCRLCSRKCCCVRVCIFCKDTRCGCKARRTVRMPFPKPMKYKIPKEDVVDTINLFDSDSIRGWWPVLTEKPPHRQVRTAAQLLLYSL</sequence>
<keyword evidence="3" id="KW-0677">Repeat</keyword>
<dbReference type="InterPro" id="IPR000008">
    <property type="entry name" value="C2_dom"/>
</dbReference>
<keyword evidence="2" id="KW-0812">Transmembrane</keyword>
<dbReference type="SMART" id="SM00239">
    <property type="entry name" value="C2"/>
    <property type="match status" value="4"/>
</dbReference>
<reference evidence="8 9" key="1">
    <citation type="submission" date="2018-11" db="EMBL/GenBank/DDBJ databases">
        <authorList>
            <consortium name="Pathogen Informatics"/>
        </authorList>
    </citation>
    <scope>NUCLEOTIDE SEQUENCE [LARGE SCALE GENOMIC DNA]</scope>
</reference>
<dbReference type="Proteomes" id="UP000050761">
    <property type="component" value="Unassembled WGS sequence"/>
</dbReference>
<dbReference type="SUPFAM" id="SSF49562">
    <property type="entry name" value="C2 domain (Calcium/lipid-binding domain, CaLB)"/>
    <property type="match status" value="4"/>
</dbReference>
<dbReference type="GO" id="GO:0007009">
    <property type="term" value="P:plasma membrane organization"/>
    <property type="evidence" value="ECO:0007669"/>
    <property type="project" value="TreeGrafter"/>
</dbReference>
<dbReference type="GO" id="GO:0061025">
    <property type="term" value="P:membrane fusion"/>
    <property type="evidence" value="ECO:0007669"/>
    <property type="project" value="TreeGrafter"/>
</dbReference>
<evidence type="ECO:0000256" key="3">
    <source>
        <dbReference type="ARBA" id="ARBA00022737"/>
    </source>
</evidence>
<feature type="domain" description="C2" evidence="7">
    <location>
        <begin position="1251"/>
        <end position="1374"/>
    </location>
</feature>
<dbReference type="Gene3D" id="2.60.40.150">
    <property type="entry name" value="C2 domain"/>
    <property type="match status" value="3"/>
</dbReference>
<dbReference type="CDD" id="cd08374">
    <property type="entry name" value="C2F_Ferlin"/>
    <property type="match status" value="1"/>
</dbReference>
<feature type="domain" description="C2" evidence="7">
    <location>
        <begin position="976"/>
        <end position="1116"/>
    </location>
</feature>
<feature type="domain" description="C2" evidence="7">
    <location>
        <begin position="1570"/>
        <end position="1717"/>
    </location>
</feature>
<dbReference type="InterPro" id="IPR037721">
    <property type="entry name" value="Ferlin"/>
</dbReference>
<dbReference type="Pfam" id="PF08150">
    <property type="entry name" value="FerB"/>
    <property type="match status" value="1"/>
</dbReference>
<dbReference type="InterPro" id="IPR012561">
    <property type="entry name" value="Ferlin_B-domain"/>
</dbReference>
<dbReference type="PANTHER" id="PTHR12546">
    <property type="entry name" value="FER-1-LIKE"/>
    <property type="match status" value="1"/>
</dbReference>
<dbReference type="InterPro" id="IPR006614">
    <property type="entry name" value="Peroxin/Ferlin"/>
</dbReference>
<evidence type="ECO:0000256" key="2">
    <source>
        <dbReference type="ARBA" id="ARBA00022692"/>
    </source>
</evidence>
<dbReference type="Pfam" id="PF00168">
    <property type="entry name" value="C2"/>
    <property type="match status" value="3"/>
</dbReference>
<dbReference type="EMBL" id="UZAH01027679">
    <property type="protein sequence ID" value="VDO94021.1"/>
    <property type="molecule type" value="Genomic_DNA"/>
</dbReference>
<evidence type="ECO:0000313" key="9">
    <source>
        <dbReference type="Proteomes" id="UP000050761"/>
    </source>
</evidence>
<evidence type="ECO:0000256" key="1">
    <source>
        <dbReference type="ARBA" id="ARBA00004167"/>
    </source>
</evidence>
<gene>
    <name evidence="8" type="ORF">HPBE_LOCUS12895</name>
</gene>
<evidence type="ECO:0000259" key="7">
    <source>
        <dbReference type="PROSITE" id="PS50004"/>
    </source>
</evidence>
<comment type="subcellular location">
    <subcellularLocation>
        <location evidence="1">Membrane</location>
        <topology evidence="1">Single-pass membrane protein</topology>
    </subcellularLocation>
</comment>
<reference evidence="10" key="2">
    <citation type="submission" date="2019-09" db="UniProtKB">
        <authorList>
            <consortium name="WormBaseParasite"/>
        </authorList>
    </citation>
    <scope>IDENTIFICATION</scope>
</reference>
<accession>A0A3P7Z1Q6</accession>
<keyword evidence="9" id="KW-1185">Reference proteome</keyword>
<feature type="region of interest" description="Disordered" evidence="6">
    <location>
        <begin position="1441"/>
        <end position="1491"/>
    </location>
</feature>
<evidence type="ECO:0000256" key="6">
    <source>
        <dbReference type="SAM" id="MobiDB-lite"/>
    </source>
</evidence>
<dbReference type="InterPro" id="IPR055072">
    <property type="entry name" value="Ferlin_DSRM"/>
</dbReference>
<dbReference type="OrthoDB" id="270970at2759"/>
<feature type="domain" description="C2" evidence="7">
    <location>
        <begin position="837"/>
        <end position="967"/>
    </location>
</feature>
<evidence type="ECO:0000313" key="10">
    <source>
        <dbReference type="WBParaSite" id="HPBE_0001289401-mRNA-1"/>
    </source>
</evidence>
<evidence type="ECO:0000313" key="8">
    <source>
        <dbReference type="EMBL" id="VDO94021.1"/>
    </source>
</evidence>